<organism evidence="2 3">
    <name type="scientific">Corynebacterium xerosis</name>
    <dbReference type="NCBI Taxonomy" id="1725"/>
    <lineage>
        <taxon>Bacteria</taxon>
        <taxon>Bacillati</taxon>
        <taxon>Actinomycetota</taxon>
        <taxon>Actinomycetes</taxon>
        <taxon>Mycobacteriales</taxon>
        <taxon>Corynebacteriaceae</taxon>
        <taxon>Corynebacterium</taxon>
    </lineage>
</organism>
<dbReference type="InterPro" id="IPR040198">
    <property type="entry name" value="Fido_containing"/>
</dbReference>
<dbReference type="Pfam" id="PF02661">
    <property type="entry name" value="Fic"/>
    <property type="match status" value="1"/>
</dbReference>
<dbReference type="PROSITE" id="PS51459">
    <property type="entry name" value="FIDO"/>
    <property type="match status" value="1"/>
</dbReference>
<dbReference type="InterPro" id="IPR036597">
    <property type="entry name" value="Fido-like_dom_sf"/>
</dbReference>
<dbReference type="Gene3D" id="1.10.3290.10">
    <property type="entry name" value="Fido-like domain"/>
    <property type="match status" value="1"/>
</dbReference>
<feature type="domain" description="Fido" evidence="1">
    <location>
        <begin position="170"/>
        <end position="317"/>
    </location>
</feature>
<evidence type="ECO:0000313" key="2">
    <source>
        <dbReference type="EMBL" id="MEX3529326.1"/>
    </source>
</evidence>
<dbReference type="PANTHER" id="PTHR13504">
    <property type="entry name" value="FIDO DOMAIN-CONTAINING PROTEIN DDB_G0283145"/>
    <property type="match status" value="1"/>
</dbReference>
<dbReference type="RefSeq" id="WP_211255208.1">
    <property type="nucleotide sequence ID" value="NZ_JAYWMA010000011.1"/>
</dbReference>
<accession>A0ABV3UYE2</accession>
<dbReference type="PANTHER" id="PTHR13504:SF38">
    <property type="entry name" value="FIDO DOMAIN-CONTAINING PROTEIN"/>
    <property type="match status" value="1"/>
</dbReference>
<name>A0ABV3UYE2_9CORY</name>
<reference evidence="2 3" key="1">
    <citation type="journal article" date="2024" name="Fungal Genet. Biol.">
        <title>The porcine skin microbiome exhibits broad fungal antagonism.</title>
        <authorList>
            <person name="De La Cruz K.F."/>
            <person name="Townsend E.C."/>
            <person name="Alex Cheong J.Z."/>
            <person name="Salamzade R."/>
            <person name="Liu A."/>
            <person name="Sandstrom S."/>
            <person name="Davila E."/>
            <person name="Huang L."/>
            <person name="Xu K.H."/>
            <person name="Wu S.Y."/>
            <person name="Meudt J.J."/>
            <person name="Shanmuganayagam D."/>
            <person name="Gibson A.L.F."/>
            <person name="Kalan L.R."/>
        </authorList>
    </citation>
    <scope>NUCLEOTIDE SEQUENCE [LARGE SCALE GENOMIC DNA]</scope>
    <source>
        <strain evidence="2 3">LK2569</strain>
    </source>
</reference>
<dbReference type="GeneID" id="95320758"/>
<dbReference type="Proteomes" id="UP001558353">
    <property type="component" value="Unassembled WGS sequence"/>
</dbReference>
<sequence length="431" mass="44803">MSDGCDLHPWPSEGDDMTWPHVTFEKQDWVVDPGLPVSSRARARIPSSYDSAVVPAISEAKFELTSALAADLAAASAAVARFDAGPASALLPFASLLLRSESSASSRIERLTASARALVEAEFFATSGSEGDVSGPSARGASGSRIKGNAPLIVANAKLMSAAARVGSELGVDGLLGMHEVLLGPSAPDIAGKWREGAVWIGGDDLSPAGALFVPPKVEDVPALVDDLMGFLGRSDLPAVAKAAIAHAQFETIHPFADGNGRTGRALVHVVLAQSGLCSNAVLPLSARLLQDTAGYFHTLDAYRRGHPEPIVELFARAAVEAAGLGTWAAGELASIREDWRALVTGRAGTPDGALVDALLAQPVMDVAFAADAAGCSVTAARRSLERLEKSGIVIGYQAGKRRRAWRAPDVLDLMDRVATGLGRRNRAPGG</sequence>
<proteinExistence type="predicted"/>
<gene>
    <name evidence="2" type="ORF">VVR64_09695</name>
</gene>
<dbReference type="InterPro" id="IPR003812">
    <property type="entry name" value="Fido"/>
</dbReference>
<protein>
    <submittedName>
        <fullName evidence="2">Fic family protein</fullName>
    </submittedName>
</protein>
<evidence type="ECO:0000313" key="3">
    <source>
        <dbReference type="Proteomes" id="UP001558353"/>
    </source>
</evidence>
<dbReference type="SUPFAM" id="SSF140931">
    <property type="entry name" value="Fic-like"/>
    <property type="match status" value="1"/>
</dbReference>
<evidence type="ECO:0000259" key="1">
    <source>
        <dbReference type="PROSITE" id="PS51459"/>
    </source>
</evidence>
<dbReference type="EMBL" id="JAYWMA010000011">
    <property type="protein sequence ID" value="MEX3529326.1"/>
    <property type="molecule type" value="Genomic_DNA"/>
</dbReference>
<keyword evidence="3" id="KW-1185">Reference proteome</keyword>
<comment type="caution">
    <text evidence="2">The sequence shown here is derived from an EMBL/GenBank/DDBJ whole genome shotgun (WGS) entry which is preliminary data.</text>
</comment>